<name>A0A6P6XJJ0_DERPT</name>
<evidence type="ECO:0000256" key="9">
    <source>
        <dbReference type="RuleBase" id="RU367120"/>
    </source>
</evidence>
<organism evidence="11 12">
    <name type="scientific">Dermatophagoides pteronyssinus</name>
    <name type="common">European house dust mite</name>
    <dbReference type="NCBI Taxonomy" id="6956"/>
    <lineage>
        <taxon>Eukaryota</taxon>
        <taxon>Metazoa</taxon>
        <taxon>Ecdysozoa</taxon>
        <taxon>Arthropoda</taxon>
        <taxon>Chelicerata</taxon>
        <taxon>Arachnida</taxon>
        <taxon>Acari</taxon>
        <taxon>Acariformes</taxon>
        <taxon>Sarcoptiformes</taxon>
        <taxon>Astigmata</taxon>
        <taxon>Psoroptidia</taxon>
        <taxon>Analgoidea</taxon>
        <taxon>Pyroglyphidae</taxon>
        <taxon>Dermatophagoidinae</taxon>
        <taxon>Dermatophagoides</taxon>
    </lineage>
</organism>
<sequence>MNERTHREKHSRKKVTVKDETKEKAKLLKAQKFHSELTNHLIKKSTCKDLDSLESLARLLQINPEFGTLFNYRREILLNFKQSLETNEQSSDGDDPEKQPTEELWKKFDQLCEKELMFTENCLQSSPKSYATWHHRIWLIKQMRNPNFNRELELCNKCLSLDERNFHCWDYRRFIVQFGKIPTMDEFRFTSKKILDNFSNFSSWHYRSSLFRQLLAENYDHKELQSMIDKDFETVKNAIFTDPNDQSPWLYFRWLIDFEQELLSFGDEKEISPKCYPQIERFVWSQNHHLLAIEFNRSLDRFPFEIRINQQKIDLNSFHPKFNGKIWIVRYVDQPNTSSSDSIRFEFSKNQTTILKHEFNVENINDCCVYNRIFVDNDYGQRQNIRTNLIRKRIDDLNVLLEIESDSKWPNYMLTIALDTDNFETNLNANNNNNRLDRLISIDPLRCNYYKDLKKMTILKQKLFSKDFDQIIKQIL</sequence>
<comment type="similarity">
    <text evidence="1 9">Belongs to the protein prenyltransferase subunit alpha family.</text>
</comment>
<keyword evidence="11" id="KW-1185">Reference proteome</keyword>
<dbReference type="PANTHER" id="PTHR11129:SF2">
    <property type="entry name" value="GERANYLGERANYL TRANSFERASE TYPE-2 SUBUNIT ALPHA"/>
    <property type="match status" value="1"/>
</dbReference>
<dbReference type="GO" id="GO:0005968">
    <property type="term" value="C:Rab-protein geranylgeranyltransferase complex"/>
    <property type="evidence" value="ECO:0007669"/>
    <property type="project" value="TreeGrafter"/>
</dbReference>
<feature type="region of interest" description="Disordered" evidence="10">
    <location>
        <begin position="1"/>
        <end position="23"/>
    </location>
</feature>
<evidence type="ECO:0000313" key="11">
    <source>
        <dbReference type="Proteomes" id="UP000515146"/>
    </source>
</evidence>
<keyword evidence="4 9" id="KW-0637">Prenyltransferase</keyword>
<accession>A0A6P6XJJ0</accession>
<keyword evidence="6" id="KW-0677">Repeat</keyword>
<evidence type="ECO:0000313" key="12">
    <source>
        <dbReference type="RefSeq" id="XP_027193710.1"/>
    </source>
</evidence>
<reference evidence="12" key="1">
    <citation type="submission" date="2025-08" db="UniProtKB">
        <authorList>
            <consortium name="RefSeq"/>
        </authorList>
    </citation>
    <scope>IDENTIFICATION</scope>
    <source>
        <strain evidence="12">Airmid</strain>
    </source>
</reference>
<evidence type="ECO:0000256" key="3">
    <source>
        <dbReference type="ARBA" id="ARBA00014772"/>
    </source>
</evidence>
<dbReference type="FunFam" id="1.25.40.120:FF:000035">
    <property type="entry name" value="Geranylgeranyl transferase type-2 subunit alpha"/>
    <property type="match status" value="1"/>
</dbReference>
<dbReference type="OMA" id="CAWHHRC"/>
<evidence type="ECO:0000256" key="2">
    <source>
        <dbReference type="ARBA" id="ARBA00012656"/>
    </source>
</evidence>
<dbReference type="GO" id="GO:0097354">
    <property type="term" value="P:prenylation"/>
    <property type="evidence" value="ECO:0007669"/>
    <property type="project" value="UniProtKB-UniRule"/>
</dbReference>
<evidence type="ECO:0000256" key="5">
    <source>
        <dbReference type="ARBA" id="ARBA00022679"/>
    </source>
</evidence>
<comment type="catalytic activity">
    <reaction evidence="8 9">
        <text>geranylgeranyl diphosphate + L-cysteinyl-[protein] = S-geranylgeranyl-L-cysteinyl-[protein] + diphosphate</text>
        <dbReference type="Rhea" id="RHEA:21240"/>
        <dbReference type="Rhea" id="RHEA-COMP:10131"/>
        <dbReference type="Rhea" id="RHEA-COMP:11537"/>
        <dbReference type="ChEBI" id="CHEBI:29950"/>
        <dbReference type="ChEBI" id="CHEBI:33019"/>
        <dbReference type="ChEBI" id="CHEBI:57533"/>
        <dbReference type="ChEBI" id="CHEBI:86021"/>
        <dbReference type="EC" id="2.5.1.60"/>
    </reaction>
</comment>
<dbReference type="AlphaFoldDB" id="A0A6P6XJJ0"/>
<comment type="function">
    <text evidence="9">Catalyzes the transfer of a geranyl-geranyl moiety from geranyl-geranyl pyrophosphate to cysteines occuring in specific C-terminal amino acid sequences.</text>
</comment>
<dbReference type="PROSITE" id="PS51147">
    <property type="entry name" value="PFTA"/>
    <property type="match status" value="4"/>
</dbReference>
<dbReference type="EC" id="2.5.1.60" evidence="2 9"/>
<protein>
    <recommendedName>
        <fullName evidence="3 9">Geranylgeranyl transferase type-2 subunit alpha</fullName>
        <ecNumber evidence="2 9">2.5.1.60</ecNumber>
    </recommendedName>
    <alternativeName>
        <fullName evidence="7 9">Geranylgeranyl transferase type II subunit alpha</fullName>
    </alternativeName>
</protein>
<evidence type="ECO:0000256" key="7">
    <source>
        <dbReference type="ARBA" id="ARBA00031267"/>
    </source>
</evidence>
<dbReference type="InParanoid" id="A0A6P6XJJ0"/>
<dbReference type="FunCoup" id="A0A6P6XJJ0">
    <property type="interactions" value="641"/>
</dbReference>
<dbReference type="SUPFAM" id="SSF48439">
    <property type="entry name" value="Protein prenylyltransferase"/>
    <property type="match status" value="1"/>
</dbReference>
<proteinExistence type="inferred from homology"/>
<dbReference type="Gene3D" id="2.60.40.1130">
    <property type="entry name" value="Rab geranylgeranyltransferase alpha-subunit, insert domain"/>
    <property type="match status" value="1"/>
</dbReference>
<evidence type="ECO:0000256" key="10">
    <source>
        <dbReference type="SAM" id="MobiDB-lite"/>
    </source>
</evidence>
<evidence type="ECO:0000256" key="6">
    <source>
        <dbReference type="ARBA" id="ARBA00022737"/>
    </source>
</evidence>
<dbReference type="KEGG" id="dpte:113788457"/>
<evidence type="ECO:0000256" key="8">
    <source>
        <dbReference type="ARBA" id="ARBA00047658"/>
    </source>
</evidence>
<dbReference type="PANTHER" id="PTHR11129">
    <property type="entry name" value="PROTEIN FARNESYLTRANSFERASE ALPHA SUBUNIT/RAB GERANYLGERANYL TRANSFERASE ALPHA SUBUNIT"/>
    <property type="match status" value="1"/>
</dbReference>
<dbReference type="Pfam" id="PF01239">
    <property type="entry name" value="PPTA"/>
    <property type="match status" value="4"/>
</dbReference>
<dbReference type="GO" id="GO:0004663">
    <property type="term" value="F:Rab geranylgeranyltransferase activity"/>
    <property type="evidence" value="ECO:0007669"/>
    <property type="project" value="UniProtKB-UniRule"/>
</dbReference>
<evidence type="ECO:0000256" key="4">
    <source>
        <dbReference type="ARBA" id="ARBA00022602"/>
    </source>
</evidence>
<dbReference type="Proteomes" id="UP000515146">
    <property type="component" value="Unplaced"/>
</dbReference>
<keyword evidence="5 9" id="KW-0808">Transferase</keyword>
<dbReference type="CTD" id="5875"/>
<dbReference type="RefSeq" id="XP_027193710.1">
    <property type="nucleotide sequence ID" value="XM_027337909.1"/>
</dbReference>
<evidence type="ECO:0000256" key="1">
    <source>
        <dbReference type="ARBA" id="ARBA00006734"/>
    </source>
</evidence>
<gene>
    <name evidence="12" type="primary">LOC113788457</name>
</gene>
<dbReference type="InterPro" id="IPR002088">
    <property type="entry name" value="Prenyl_trans_a"/>
</dbReference>
<dbReference type="Gene3D" id="1.25.40.120">
    <property type="entry name" value="Protein prenylyltransferase"/>
    <property type="match status" value="1"/>
</dbReference>
<dbReference type="OrthoDB" id="1658at2759"/>